<dbReference type="EMBL" id="BLWD01000001">
    <property type="protein sequence ID" value="GFN07672.1"/>
    <property type="molecule type" value="Genomic_DNA"/>
</dbReference>
<feature type="region of interest" description="Disordered" evidence="1">
    <location>
        <begin position="57"/>
        <end position="86"/>
    </location>
</feature>
<proteinExistence type="predicted"/>
<dbReference type="Proteomes" id="UP000498740">
    <property type="component" value="Unassembled WGS sequence"/>
</dbReference>
<name>A0A7J0CYX0_STRMI</name>
<feature type="region of interest" description="Disordered" evidence="1">
    <location>
        <begin position="1"/>
        <end position="40"/>
    </location>
</feature>
<comment type="caution">
    <text evidence="2">The sequence shown here is derived from an EMBL/GenBank/DDBJ whole genome shotgun (WGS) entry which is preliminary data.</text>
</comment>
<sequence length="118" mass="12861">MGQGVGAVGGLGLPRGSRDQRPETVGGPVREAGRAAAVRDPYRPRGTLRLARWAVEPAVRPEPRSERSGARVSLVSRPDQASSQRASASCWSVESGWVVARTWSAICRKKRPYPRRGW</sequence>
<dbReference type="AlphaFoldDB" id="A0A7J0CYX0"/>
<evidence type="ECO:0000313" key="2">
    <source>
        <dbReference type="EMBL" id="GFN07672.1"/>
    </source>
</evidence>
<gene>
    <name evidence="2" type="ORF">Smic_62280</name>
</gene>
<feature type="compositionally biased region" description="Gly residues" evidence="1">
    <location>
        <begin position="1"/>
        <end position="13"/>
    </location>
</feature>
<evidence type="ECO:0000313" key="3">
    <source>
        <dbReference type="Proteomes" id="UP000498740"/>
    </source>
</evidence>
<feature type="compositionally biased region" description="Basic and acidic residues" evidence="1">
    <location>
        <begin position="59"/>
        <end position="69"/>
    </location>
</feature>
<organism evidence="2 3">
    <name type="scientific">Streptomyces microflavus</name>
    <name type="common">Streptomyces lipmanii</name>
    <dbReference type="NCBI Taxonomy" id="1919"/>
    <lineage>
        <taxon>Bacteria</taxon>
        <taxon>Bacillati</taxon>
        <taxon>Actinomycetota</taxon>
        <taxon>Actinomycetes</taxon>
        <taxon>Kitasatosporales</taxon>
        <taxon>Streptomycetaceae</taxon>
        <taxon>Streptomyces</taxon>
    </lineage>
</organism>
<evidence type="ECO:0000256" key="1">
    <source>
        <dbReference type="SAM" id="MobiDB-lite"/>
    </source>
</evidence>
<accession>A0A7J0CYX0</accession>
<reference evidence="2 3" key="1">
    <citation type="submission" date="2020-05" db="EMBL/GenBank/DDBJ databases">
        <title>Whole genome shotgun sequence of Streptomyces microflavus NBRC 13062.</title>
        <authorList>
            <person name="Komaki H."/>
            <person name="Tamura T."/>
        </authorList>
    </citation>
    <scope>NUCLEOTIDE SEQUENCE [LARGE SCALE GENOMIC DNA]</scope>
    <source>
        <strain evidence="2 3">NBRC 13062</strain>
    </source>
</reference>
<protein>
    <submittedName>
        <fullName evidence="2">Uncharacterized protein</fullName>
    </submittedName>
</protein>